<feature type="region of interest" description="Disordered" evidence="1">
    <location>
        <begin position="44"/>
        <end position="89"/>
    </location>
</feature>
<dbReference type="AlphaFoldDB" id="A0A6C0EK42"/>
<reference evidence="2" key="1">
    <citation type="journal article" date="2020" name="Nature">
        <title>Giant virus diversity and host interactions through global metagenomics.</title>
        <authorList>
            <person name="Schulz F."/>
            <person name="Roux S."/>
            <person name="Paez-Espino D."/>
            <person name="Jungbluth S."/>
            <person name="Walsh D.A."/>
            <person name="Denef V.J."/>
            <person name="McMahon K.D."/>
            <person name="Konstantinidis K.T."/>
            <person name="Eloe-Fadrosh E.A."/>
            <person name="Kyrpides N.C."/>
            <person name="Woyke T."/>
        </authorList>
    </citation>
    <scope>NUCLEOTIDE SEQUENCE</scope>
    <source>
        <strain evidence="2">GVMAG-M-3300005589-24</strain>
    </source>
</reference>
<proteinExistence type="predicted"/>
<accession>A0A6C0EK42</accession>
<organism evidence="2">
    <name type="scientific">viral metagenome</name>
    <dbReference type="NCBI Taxonomy" id="1070528"/>
    <lineage>
        <taxon>unclassified sequences</taxon>
        <taxon>metagenomes</taxon>
        <taxon>organismal metagenomes</taxon>
    </lineage>
</organism>
<name>A0A6C0EK42_9ZZZZ</name>
<evidence type="ECO:0000256" key="1">
    <source>
        <dbReference type="SAM" id="MobiDB-lite"/>
    </source>
</evidence>
<sequence length="89" mass="10453">MSSRTQQEPDTELVENMNKILDKAFADIRKRVLTLVTRHEKKIMRMSKTVPKPKPGRPSKATLHKEEERLHRHKRSSYHRSKSSTSDTD</sequence>
<protein>
    <submittedName>
        <fullName evidence="2">Uncharacterized protein</fullName>
    </submittedName>
</protein>
<dbReference type="EMBL" id="MN738878">
    <property type="protein sequence ID" value="QHT29544.1"/>
    <property type="molecule type" value="Genomic_DNA"/>
</dbReference>
<feature type="compositionally biased region" description="Basic residues" evidence="1">
    <location>
        <begin position="71"/>
        <end position="82"/>
    </location>
</feature>
<evidence type="ECO:0000313" key="2">
    <source>
        <dbReference type="EMBL" id="QHT29544.1"/>
    </source>
</evidence>